<evidence type="ECO:0000256" key="1">
    <source>
        <dbReference type="SAM" id="Phobius"/>
    </source>
</evidence>
<sequence length="145" mass="16542">MGAFFVVIYFAKISMMKGKLLYIILISIAIISGLLSREFKVVPVFIGDILWATMVYFILRMLFTHKTLNFAIVVSLLFCFAIEFSQLYKAPWIDNLRHTLFGRLVLGETFLWSDLLCYASGIALGILVDLLFVKPFAKRHDAGSY</sequence>
<feature type="transmembrane region" description="Helical" evidence="1">
    <location>
        <begin position="110"/>
        <end position="132"/>
    </location>
</feature>
<name>A0A223NQZ1_9SPHI</name>
<keyword evidence="1" id="KW-0472">Membrane</keyword>
<keyword evidence="1" id="KW-1133">Transmembrane helix</keyword>
<gene>
    <name evidence="2" type="ORF">MuYL_0380</name>
</gene>
<dbReference type="KEGG" id="muc:MuYL_0380"/>
<feature type="transmembrane region" description="Helical" evidence="1">
    <location>
        <begin position="42"/>
        <end position="63"/>
    </location>
</feature>
<keyword evidence="3" id="KW-1185">Reference proteome</keyword>
<organism evidence="2 3">
    <name type="scientific">Mucilaginibacter xinganensis</name>
    <dbReference type="NCBI Taxonomy" id="1234841"/>
    <lineage>
        <taxon>Bacteria</taxon>
        <taxon>Pseudomonadati</taxon>
        <taxon>Bacteroidota</taxon>
        <taxon>Sphingobacteriia</taxon>
        <taxon>Sphingobacteriales</taxon>
        <taxon>Sphingobacteriaceae</taxon>
        <taxon>Mucilaginibacter</taxon>
    </lineage>
</organism>
<reference evidence="2 3" key="1">
    <citation type="submission" date="2017-08" db="EMBL/GenBank/DDBJ databases">
        <title>Complete genome sequence of Mucilaginibacter sp. strain BJC16-A31.</title>
        <authorList>
            <consortium name="Henan University of Science and Technology"/>
            <person name="You X."/>
        </authorList>
    </citation>
    <scope>NUCLEOTIDE SEQUENCE [LARGE SCALE GENOMIC DNA]</scope>
    <source>
        <strain evidence="2 3">BJC16-A31</strain>
    </source>
</reference>
<dbReference type="EMBL" id="CP022743">
    <property type="protein sequence ID" value="ASU32283.1"/>
    <property type="molecule type" value="Genomic_DNA"/>
</dbReference>
<evidence type="ECO:0000313" key="3">
    <source>
        <dbReference type="Proteomes" id="UP000215002"/>
    </source>
</evidence>
<feature type="transmembrane region" description="Helical" evidence="1">
    <location>
        <begin position="70"/>
        <end position="90"/>
    </location>
</feature>
<dbReference type="InterPro" id="IPR021257">
    <property type="entry name" value="DUF2809"/>
</dbReference>
<evidence type="ECO:0008006" key="4">
    <source>
        <dbReference type="Google" id="ProtNLM"/>
    </source>
</evidence>
<dbReference type="Proteomes" id="UP000215002">
    <property type="component" value="Chromosome"/>
</dbReference>
<keyword evidence="1" id="KW-0812">Transmembrane</keyword>
<evidence type="ECO:0000313" key="2">
    <source>
        <dbReference type="EMBL" id="ASU32283.1"/>
    </source>
</evidence>
<dbReference type="Pfam" id="PF10990">
    <property type="entry name" value="DUF2809"/>
    <property type="match status" value="1"/>
</dbReference>
<accession>A0A223NQZ1</accession>
<feature type="transmembrane region" description="Helical" evidence="1">
    <location>
        <begin position="20"/>
        <end position="36"/>
    </location>
</feature>
<proteinExistence type="predicted"/>
<protein>
    <recommendedName>
        <fullName evidence="4">DUF2809 domain-containing protein</fullName>
    </recommendedName>
</protein>
<dbReference type="AlphaFoldDB" id="A0A223NQZ1"/>